<evidence type="ECO:0000256" key="3">
    <source>
        <dbReference type="ARBA" id="ARBA00022692"/>
    </source>
</evidence>
<evidence type="ECO:0000256" key="2">
    <source>
        <dbReference type="ARBA" id="ARBA00022475"/>
    </source>
</evidence>
<dbReference type="InterPro" id="IPR050250">
    <property type="entry name" value="Macrolide_Exporter_MacB"/>
</dbReference>
<name>A0A6N2UJL7_9FIRM</name>
<dbReference type="InterPro" id="IPR025857">
    <property type="entry name" value="MacB_PCD"/>
</dbReference>
<keyword evidence="5 7" id="KW-0472">Membrane</keyword>
<organism evidence="10">
    <name type="scientific">uncultured Anaerotruncus sp</name>
    <dbReference type="NCBI Taxonomy" id="905011"/>
    <lineage>
        <taxon>Bacteria</taxon>
        <taxon>Bacillati</taxon>
        <taxon>Bacillota</taxon>
        <taxon>Clostridia</taxon>
        <taxon>Eubacteriales</taxon>
        <taxon>Oscillospiraceae</taxon>
        <taxon>Anaerotruncus</taxon>
        <taxon>environmental samples</taxon>
    </lineage>
</organism>
<feature type="transmembrane region" description="Helical" evidence="7">
    <location>
        <begin position="396"/>
        <end position="418"/>
    </location>
</feature>
<dbReference type="Pfam" id="PF12704">
    <property type="entry name" value="MacB_PCD"/>
    <property type="match status" value="1"/>
</dbReference>
<evidence type="ECO:0000256" key="6">
    <source>
        <dbReference type="ARBA" id="ARBA00038076"/>
    </source>
</evidence>
<comment type="subcellular location">
    <subcellularLocation>
        <location evidence="1">Cell membrane</location>
        <topology evidence="1">Multi-pass membrane protein</topology>
    </subcellularLocation>
</comment>
<gene>
    <name evidence="10" type="primary">macB_5</name>
    <name evidence="10" type="ORF">AULFYP135_01933</name>
</gene>
<keyword evidence="10" id="KW-0547">Nucleotide-binding</keyword>
<dbReference type="PANTHER" id="PTHR30572:SF4">
    <property type="entry name" value="ABC TRANSPORTER PERMEASE YTRF"/>
    <property type="match status" value="1"/>
</dbReference>
<keyword evidence="10" id="KW-0378">Hydrolase</keyword>
<evidence type="ECO:0000259" key="8">
    <source>
        <dbReference type="Pfam" id="PF02687"/>
    </source>
</evidence>
<comment type="similarity">
    <text evidence="6">Belongs to the ABC-4 integral membrane protein family.</text>
</comment>
<dbReference type="Pfam" id="PF02687">
    <property type="entry name" value="FtsX"/>
    <property type="match status" value="1"/>
</dbReference>
<protein>
    <submittedName>
        <fullName evidence="10">Macrolide export ATP-binding/permease protein MacB</fullName>
        <ecNumber evidence="10">3.6.3.-</ecNumber>
    </submittedName>
</protein>
<evidence type="ECO:0000256" key="1">
    <source>
        <dbReference type="ARBA" id="ARBA00004651"/>
    </source>
</evidence>
<keyword evidence="2" id="KW-1003">Cell membrane</keyword>
<evidence type="ECO:0000259" key="9">
    <source>
        <dbReference type="Pfam" id="PF12704"/>
    </source>
</evidence>
<dbReference type="GO" id="GO:0005886">
    <property type="term" value="C:plasma membrane"/>
    <property type="evidence" value="ECO:0007669"/>
    <property type="project" value="UniProtKB-SubCell"/>
</dbReference>
<dbReference type="GO" id="GO:0016787">
    <property type="term" value="F:hydrolase activity"/>
    <property type="evidence" value="ECO:0007669"/>
    <property type="project" value="UniProtKB-KW"/>
</dbReference>
<feature type="domain" description="MacB-like periplasmic core" evidence="9">
    <location>
        <begin position="22"/>
        <end position="278"/>
    </location>
</feature>
<dbReference type="GO" id="GO:0005524">
    <property type="term" value="F:ATP binding"/>
    <property type="evidence" value="ECO:0007669"/>
    <property type="project" value="UniProtKB-KW"/>
</dbReference>
<evidence type="ECO:0000256" key="4">
    <source>
        <dbReference type="ARBA" id="ARBA00022989"/>
    </source>
</evidence>
<accession>A0A6N2UJL7</accession>
<dbReference type="AlphaFoldDB" id="A0A6N2UJL7"/>
<dbReference type="EMBL" id="CACRSL010000003">
    <property type="protein sequence ID" value="VYT17022.1"/>
    <property type="molecule type" value="Genomic_DNA"/>
</dbReference>
<evidence type="ECO:0000313" key="10">
    <source>
        <dbReference type="EMBL" id="VYT17022.1"/>
    </source>
</evidence>
<keyword evidence="10" id="KW-0067">ATP-binding</keyword>
<evidence type="ECO:0000256" key="7">
    <source>
        <dbReference type="SAM" id="Phobius"/>
    </source>
</evidence>
<dbReference type="GO" id="GO:0022857">
    <property type="term" value="F:transmembrane transporter activity"/>
    <property type="evidence" value="ECO:0007669"/>
    <property type="project" value="TreeGrafter"/>
</dbReference>
<keyword evidence="4 7" id="KW-1133">Transmembrane helix</keyword>
<feature type="domain" description="ABC3 transporter permease C-terminal" evidence="8">
    <location>
        <begin position="316"/>
        <end position="425"/>
    </location>
</feature>
<feature type="transmembrane region" description="Helical" evidence="7">
    <location>
        <begin position="358"/>
        <end position="384"/>
    </location>
</feature>
<feature type="transmembrane region" description="Helical" evidence="7">
    <location>
        <begin position="21"/>
        <end position="42"/>
    </location>
</feature>
<feature type="transmembrane region" description="Helical" evidence="7">
    <location>
        <begin position="312"/>
        <end position="337"/>
    </location>
</feature>
<evidence type="ECO:0000256" key="5">
    <source>
        <dbReference type="ARBA" id="ARBA00023136"/>
    </source>
</evidence>
<sequence length="435" mass="45126">MILKEIFNLVWINILENKRKVMLTSLGIIVGAATIVLVIAIGQGSQKDVEDQFKNLSAGAVEISYSSSSTGGRGGFGGGMMMGGGGNRGGGGFGGGGGMPGGGGFGMQTNIRSVELDEEDLEDILLFVPGIVSGTISATGSATVMGGDLEESTTATMAAVKPEFADVSNLSLAIGDFITEEDDENVSKVAVIGYDLAVEIFGSPMEAFDNTIVIDDRNYTVAGVLQEMGSMASGVSPDSAVFIPYSTGLKYVLGRGVRPTITVVAEDVNDVEEIVANVGTVLNQSYPGASFTISDAGSKMEAATASTKTMTLLLVSMASIVFVVGGIGIMNVLFVTVKERTREIGILKALGCSRKDILLEFLAEANMISVFGGVIGVIVSLLLMPVLEKFGIRVESSVLGILLALVFAMVTGTVFGFYPAKQAASLIPIEALSEE</sequence>
<keyword evidence="3 7" id="KW-0812">Transmembrane</keyword>
<dbReference type="InterPro" id="IPR003838">
    <property type="entry name" value="ABC3_permease_C"/>
</dbReference>
<proteinExistence type="inferred from homology"/>
<dbReference type="EC" id="3.6.3.-" evidence="10"/>
<dbReference type="PANTHER" id="PTHR30572">
    <property type="entry name" value="MEMBRANE COMPONENT OF TRANSPORTER-RELATED"/>
    <property type="match status" value="1"/>
</dbReference>
<reference evidence="10" key="1">
    <citation type="submission" date="2019-11" db="EMBL/GenBank/DDBJ databases">
        <authorList>
            <person name="Feng L."/>
        </authorList>
    </citation>
    <scope>NUCLEOTIDE SEQUENCE</scope>
    <source>
        <strain evidence="10">AundefinedLFYP135</strain>
    </source>
</reference>